<comment type="similarity">
    <text evidence="3">Belongs to the acetyltransferase Eis family.</text>
</comment>
<evidence type="ECO:0000256" key="2">
    <source>
        <dbReference type="ARBA" id="ARBA00023315"/>
    </source>
</evidence>
<dbReference type="RefSeq" id="WP_344303564.1">
    <property type="nucleotide sequence ID" value="NZ_BAAAQQ010000011.1"/>
</dbReference>
<comment type="subunit">
    <text evidence="3">Homohexamer; trimer of dimers.</text>
</comment>
<evidence type="ECO:0000256" key="3">
    <source>
        <dbReference type="HAMAP-Rule" id="MF_01812"/>
    </source>
</evidence>
<dbReference type="NCBIfam" id="NF002367">
    <property type="entry name" value="PRK01346.1-4"/>
    <property type="match status" value="1"/>
</dbReference>
<dbReference type="Gene3D" id="3.40.630.30">
    <property type="match status" value="2"/>
</dbReference>
<dbReference type="SUPFAM" id="SSF55729">
    <property type="entry name" value="Acyl-CoA N-acyltransferases (Nat)"/>
    <property type="match status" value="1"/>
</dbReference>
<dbReference type="InterPro" id="IPR036527">
    <property type="entry name" value="SCP2_sterol-bd_dom_sf"/>
</dbReference>
<accession>A0ABN2YAQ1</accession>
<dbReference type="Pfam" id="PF13530">
    <property type="entry name" value="SCP2_2"/>
    <property type="match status" value="1"/>
</dbReference>
<feature type="domain" description="Eis-like acetyltransferase" evidence="5">
    <location>
        <begin position="218"/>
        <end position="316"/>
    </location>
</feature>
<reference evidence="6 7" key="1">
    <citation type="journal article" date="2019" name="Int. J. Syst. Evol. Microbiol.">
        <title>The Global Catalogue of Microorganisms (GCM) 10K type strain sequencing project: providing services to taxonomists for standard genome sequencing and annotation.</title>
        <authorList>
            <consortium name="The Broad Institute Genomics Platform"/>
            <consortium name="The Broad Institute Genome Sequencing Center for Infectious Disease"/>
            <person name="Wu L."/>
            <person name="Ma J."/>
        </authorList>
    </citation>
    <scope>NUCLEOTIDE SEQUENCE [LARGE SCALE GENOMIC DNA]</scope>
    <source>
        <strain evidence="6 7">JCM 16021</strain>
    </source>
</reference>
<dbReference type="PANTHER" id="PTHR37817">
    <property type="entry name" value="N-ACETYLTRANSFERASE EIS"/>
    <property type="match status" value="1"/>
</dbReference>
<dbReference type="Proteomes" id="UP001500575">
    <property type="component" value="Unassembled WGS sequence"/>
</dbReference>
<gene>
    <name evidence="6" type="ORF">GCM10009843_20000</name>
</gene>
<proteinExistence type="inferred from homology"/>
<evidence type="ECO:0000313" key="7">
    <source>
        <dbReference type="Proteomes" id="UP001500575"/>
    </source>
</evidence>
<dbReference type="PANTHER" id="PTHR37817:SF1">
    <property type="entry name" value="N-ACETYLTRANSFERASE EIS"/>
    <property type="match status" value="1"/>
</dbReference>
<dbReference type="InterPro" id="IPR025559">
    <property type="entry name" value="Eis_dom"/>
</dbReference>
<dbReference type="SUPFAM" id="SSF55718">
    <property type="entry name" value="SCP-like"/>
    <property type="match status" value="1"/>
</dbReference>
<dbReference type="InterPro" id="IPR016181">
    <property type="entry name" value="Acyl_CoA_acyltransferase"/>
</dbReference>
<dbReference type="Gene3D" id="3.30.1050.10">
    <property type="entry name" value="SCP2 sterol-binding domain"/>
    <property type="match status" value="1"/>
</dbReference>
<dbReference type="EMBL" id="BAAAQQ010000011">
    <property type="protein sequence ID" value="GAA2123866.1"/>
    <property type="molecule type" value="Genomic_DNA"/>
</dbReference>
<name>A0ABN2YAQ1_9ACTN</name>
<evidence type="ECO:0000313" key="6">
    <source>
        <dbReference type="EMBL" id="GAA2123866.1"/>
    </source>
</evidence>
<keyword evidence="7" id="KW-1185">Reference proteome</keyword>
<dbReference type="Pfam" id="PF17668">
    <property type="entry name" value="Acetyltransf_17"/>
    <property type="match status" value="1"/>
</dbReference>
<dbReference type="InterPro" id="IPR041380">
    <property type="entry name" value="Acetyltransf_17"/>
</dbReference>
<evidence type="ECO:0000259" key="4">
    <source>
        <dbReference type="Pfam" id="PF13530"/>
    </source>
</evidence>
<evidence type="ECO:0000259" key="5">
    <source>
        <dbReference type="Pfam" id="PF17668"/>
    </source>
</evidence>
<sequence length="433" mass="46932">MDSPRYVVDHAPDDAVFSHTDDTVWFHEPSSEAVADKIASLAWGRFAALEQGARAVGPEDASTATYAGVYGVRAMTLSVPGVDAEVRRLATAGLTWVGVHPDHRRRGVLKSMMRHHLEQVRAMPGVHLSALHASEPSIYGRFGYGLACLELSVALGRGTTLTAPHLDAEAALLRTELATAADPGMPARAQQVWERAAAREVGIITGDDDFYVRISTEPPEELRGKEQMRLLFARREGPDGADVALAAFRREHKWEKSRPGGELTVFAVVGEPAARLVLLRRLLDFDLIGTVKVWGLGVDDPLQHWVAGPRGLADTALFDSTWVRLVDLPEALMARGYAAPCDLVLDVLDDTAPWNAGRWRLRVGEAGEADVTRTDDEADLRLPVQALGAAYLGGVSPALLALSGVIEELRPAAATRLWRSLRSDTRPTASIGF</sequence>
<dbReference type="CDD" id="cd04301">
    <property type="entry name" value="NAT_SF"/>
    <property type="match status" value="1"/>
</dbReference>
<comment type="caution">
    <text evidence="6">The sequence shown here is derived from an EMBL/GenBank/DDBJ whole genome shotgun (WGS) entry which is preliminary data.</text>
</comment>
<feature type="binding site" evidence="3">
    <location>
        <begin position="105"/>
        <end position="110"/>
    </location>
    <ligand>
        <name>acetyl-CoA</name>
        <dbReference type="ChEBI" id="CHEBI:57288"/>
    </ligand>
</feature>
<protein>
    <submittedName>
        <fullName evidence="6">GNAT family N-acetyltransferase</fullName>
    </submittedName>
</protein>
<dbReference type="HAMAP" id="MF_01812">
    <property type="entry name" value="Eis"/>
    <property type="match status" value="1"/>
</dbReference>
<feature type="binding site" evidence="3">
    <location>
        <begin position="134"/>
        <end position="135"/>
    </location>
    <ligand>
        <name>acetyl-CoA</name>
        <dbReference type="ChEBI" id="CHEBI:57288"/>
    </ligand>
</feature>
<dbReference type="InterPro" id="IPR022902">
    <property type="entry name" value="NAcTrfase_Eis"/>
</dbReference>
<dbReference type="Pfam" id="PF13527">
    <property type="entry name" value="Acetyltransf_9"/>
    <property type="match status" value="1"/>
</dbReference>
<dbReference type="InterPro" id="IPR051554">
    <property type="entry name" value="Acetyltransferase_Eis"/>
</dbReference>
<feature type="domain" description="Enhanced intracellular survival protein" evidence="4">
    <location>
        <begin position="328"/>
        <end position="427"/>
    </location>
</feature>
<keyword evidence="2 3" id="KW-0012">Acyltransferase</keyword>
<organism evidence="6 7">
    <name type="scientific">Nocardioides bigeumensis</name>
    <dbReference type="NCBI Taxonomy" id="433657"/>
    <lineage>
        <taxon>Bacteria</taxon>
        <taxon>Bacillati</taxon>
        <taxon>Actinomycetota</taxon>
        <taxon>Actinomycetes</taxon>
        <taxon>Propionibacteriales</taxon>
        <taxon>Nocardioidaceae</taxon>
        <taxon>Nocardioides</taxon>
    </lineage>
</organism>
<feature type="active site" description="Proton acceptor; via carboxylate" evidence="3">
    <location>
        <position position="433"/>
    </location>
</feature>
<feature type="binding site" evidence="3">
    <location>
        <begin position="97"/>
        <end position="99"/>
    </location>
    <ligand>
        <name>acetyl-CoA</name>
        <dbReference type="ChEBI" id="CHEBI:57288"/>
    </ligand>
</feature>
<evidence type="ECO:0000256" key="1">
    <source>
        <dbReference type="ARBA" id="ARBA00022679"/>
    </source>
</evidence>
<keyword evidence="1 3" id="KW-0808">Transferase</keyword>
<feature type="active site" description="Proton donor" evidence="3">
    <location>
        <position position="139"/>
    </location>
</feature>